<dbReference type="EMBL" id="JAGEPF010000012">
    <property type="protein sequence ID" value="MBO2459969.1"/>
    <property type="molecule type" value="Genomic_DNA"/>
</dbReference>
<dbReference type="Gene3D" id="1.10.45.10">
    <property type="entry name" value="Vanillyl-alcohol Oxidase, Chain A, domain 4"/>
    <property type="match status" value="1"/>
</dbReference>
<keyword evidence="4" id="KW-0560">Oxidoreductase</keyword>
<reference evidence="6 7" key="1">
    <citation type="submission" date="2021-03" db="EMBL/GenBank/DDBJ databases">
        <title>Actinomadura violae sp. nov., isolated from lichen in Thailand.</title>
        <authorList>
            <person name="Kanchanasin P."/>
            <person name="Saeng-In P."/>
            <person name="Phongsopitanun W."/>
            <person name="Yuki M."/>
            <person name="Kudo T."/>
            <person name="Ohkuma M."/>
            <person name="Tanasupawat S."/>
        </authorList>
    </citation>
    <scope>NUCLEOTIDE SEQUENCE [LARGE SCALE GENOMIC DNA]</scope>
    <source>
        <strain evidence="6 7">LCR2-06</strain>
    </source>
</reference>
<dbReference type="Pfam" id="PF13183">
    <property type="entry name" value="Fer4_8"/>
    <property type="match status" value="1"/>
</dbReference>
<dbReference type="Pfam" id="PF02913">
    <property type="entry name" value="FAD-oxidase_C"/>
    <property type="match status" value="1"/>
</dbReference>
<comment type="caution">
    <text evidence="6">The sequence shown here is derived from an EMBL/GenBank/DDBJ whole genome shotgun (WGS) entry which is preliminary data.</text>
</comment>
<dbReference type="SUPFAM" id="SSF55103">
    <property type="entry name" value="FAD-linked oxidases, C-terminal domain"/>
    <property type="match status" value="1"/>
</dbReference>
<dbReference type="InterPro" id="IPR017896">
    <property type="entry name" value="4Fe4S_Fe-S-bd"/>
</dbReference>
<protein>
    <submittedName>
        <fullName evidence="6">FAD-binding protein</fullName>
    </submittedName>
</protein>
<keyword evidence="2" id="KW-0285">Flavoprotein</keyword>
<evidence type="ECO:0000256" key="3">
    <source>
        <dbReference type="ARBA" id="ARBA00022827"/>
    </source>
</evidence>
<evidence type="ECO:0000256" key="2">
    <source>
        <dbReference type="ARBA" id="ARBA00022630"/>
    </source>
</evidence>
<dbReference type="SUPFAM" id="SSF46548">
    <property type="entry name" value="alpha-helical ferredoxin"/>
    <property type="match status" value="1"/>
</dbReference>
<evidence type="ECO:0000256" key="1">
    <source>
        <dbReference type="ARBA" id="ARBA00001974"/>
    </source>
</evidence>
<dbReference type="InterPro" id="IPR004017">
    <property type="entry name" value="Cys_rich_dom"/>
</dbReference>
<evidence type="ECO:0000256" key="4">
    <source>
        <dbReference type="ARBA" id="ARBA00023002"/>
    </source>
</evidence>
<dbReference type="InterPro" id="IPR016169">
    <property type="entry name" value="FAD-bd_PCMH_sub2"/>
</dbReference>
<dbReference type="PROSITE" id="PS51387">
    <property type="entry name" value="FAD_PCMH"/>
    <property type="match status" value="1"/>
</dbReference>
<accession>A0ABS3RVA7</accession>
<name>A0ABS3RVA7_9ACTN</name>
<dbReference type="SUPFAM" id="SSF56176">
    <property type="entry name" value="FAD-binding/transporter-associated domain-like"/>
    <property type="match status" value="1"/>
</dbReference>
<comment type="cofactor">
    <cofactor evidence="1">
        <name>FAD</name>
        <dbReference type="ChEBI" id="CHEBI:57692"/>
    </cofactor>
</comment>
<dbReference type="Proteomes" id="UP000680206">
    <property type="component" value="Unassembled WGS sequence"/>
</dbReference>
<dbReference type="Gene3D" id="3.30.465.10">
    <property type="match status" value="1"/>
</dbReference>
<dbReference type="Pfam" id="PF02754">
    <property type="entry name" value="CCG"/>
    <property type="match status" value="1"/>
</dbReference>
<evidence type="ECO:0000313" key="7">
    <source>
        <dbReference type="Proteomes" id="UP000680206"/>
    </source>
</evidence>
<dbReference type="Pfam" id="PF01565">
    <property type="entry name" value="FAD_binding_4"/>
    <property type="match status" value="1"/>
</dbReference>
<dbReference type="InterPro" id="IPR016164">
    <property type="entry name" value="FAD-linked_Oxase-like_C"/>
</dbReference>
<proteinExistence type="predicted"/>
<gene>
    <name evidence="6" type="ORF">J4709_20515</name>
</gene>
<sequence length="957" mass="104396">MTAVAGRRHRPVEFVDRGGLARDLGEVVEGEVRFDPGSTALYANDASVYRQVPVGVVIPRHAGDVAAALDVCRRYQVPVFGRGCGTGLAGQSVNAAVVFDFSKYMHRIVELDPEGRTARVQPGVICDQLREAAARHGLTFPVDPATHDRCTLGGMIGNNSCGTHSVMGGKTVDNVLELDVITYDGTRMTVGAGDVRPEGRQGEIYAALRGIAERYGPLIRARYPDIPRRVSGYNLDSLLPENGFDVAKALVGTESTCVLVLEARVRLLPDPPHHALLVIGYPDAAAAAEHVPELLDTAGLIGLECFDAGVIDNLEAHGAHIPGIDDLPEGGAWLLAEYGAESQDEANELCESVKARPHGGHPKVFEDPAGQEEIWEVRRSTIEFTRLPGRHSGLAGWEDAAVAPEKLAGYIRDYCALVERHGYHTVLFGHFGQGCMHNRLDLDLQTPDGVENFRRFLDEAGDLVVRYGGSLSGEHGDGQLRANQLAKMFGPELVEAFTEFKEVFDPDHRMNPGKVVSAYRPDQNLRLGTDYRPRQVKTYFGYPQDAHGFADAANRCFGIGKCRHLGGGTMCPSFMVTREEKHSTRGRARLLFEMMSGSLRGKGWRDPHVKEALDLCLSCKGCKGDCPVSVDMATYKAEFLAHYYKRRLRPRQAYALGLIPVWARLGSKAPGLVNGLLGFPPTGLPLKLAAGVDRRRKAPRLAARTFEDWFAEHRGPDGRPVMLWPDTFTNFFDPDVAIAAVEVLEDAGYQVRLPEGRLCCGRPLYDYGMLPTARRWLRRSVDALAGPVSDGIPLVGLEPSCLAVFRDELPNMFPDDADAGRIAGAAFTLAELLARDGYEPPRIDRDALVQVHCHQGAVLTHDSERDLMERAGLDLDVPDSGCCGMAGSFGYEAGDRYRVSKAAGERVLLPAVRDAPERTLIVADGFSCREQIAQGTGRTALHLAQVLRLAAADRPRP</sequence>
<dbReference type="RefSeq" id="WP_208243120.1">
    <property type="nucleotide sequence ID" value="NZ_JAGEPF010000012.1"/>
</dbReference>
<dbReference type="InterPro" id="IPR016171">
    <property type="entry name" value="Vanillyl_alc_oxidase_C-sub2"/>
</dbReference>
<evidence type="ECO:0000259" key="5">
    <source>
        <dbReference type="PROSITE" id="PS51387"/>
    </source>
</evidence>
<dbReference type="PANTHER" id="PTHR11748">
    <property type="entry name" value="D-LACTATE DEHYDROGENASE"/>
    <property type="match status" value="1"/>
</dbReference>
<dbReference type="Gene3D" id="3.30.70.2740">
    <property type="match status" value="1"/>
</dbReference>
<dbReference type="InterPro" id="IPR006094">
    <property type="entry name" value="Oxid_FAD_bind_N"/>
</dbReference>
<feature type="domain" description="FAD-binding PCMH-type" evidence="5">
    <location>
        <begin position="49"/>
        <end position="270"/>
    </location>
</feature>
<dbReference type="InterPro" id="IPR016166">
    <property type="entry name" value="FAD-bd_PCMH"/>
</dbReference>
<dbReference type="InterPro" id="IPR036318">
    <property type="entry name" value="FAD-bd_PCMH-like_sf"/>
</dbReference>
<dbReference type="PANTHER" id="PTHR11748:SF119">
    <property type="entry name" value="D-2-HYDROXYGLUTARATE DEHYDROGENASE"/>
    <property type="match status" value="1"/>
</dbReference>
<keyword evidence="7" id="KW-1185">Reference proteome</keyword>
<dbReference type="InterPro" id="IPR004113">
    <property type="entry name" value="FAD-bd_oxidored_4_C"/>
</dbReference>
<keyword evidence="3" id="KW-0274">FAD</keyword>
<evidence type="ECO:0000313" key="6">
    <source>
        <dbReference type="EMBL" id="MBO2459969.1"/>
    </source>
</evidence>
<organism evidence="6 7">
    <name type="scientific">Actinomadura violacea</name>
    <dbReference type="NCBI Taxonomy" id="2819934"/>
    <lineage>
        <taxon>Bacteria</taxon>
        <taxon>Bacillati</taxon>
        <taxon>Actinomycetota</taxon>
        <taxon>Actinomycetes</taxon>
        <taxon>Streptosporangiales</taxon>
        <taxon>Thermomonosporaceae</taxon>
        <taxon>Actinomadura</taxon>
    </lineage>
</organism>